<evidence type="ECO:0000256" key="5">
    <source>
        <dbReference type="ARBA" id="ARBA00023242"/>
    </source>
</evidence>
<dbReference type="PANTHER" id="PTHR12322:SF71">
    <property type="entry name" value="DOUBLESEX- AND MAB-3-RELATED TRANSCRIPTION FACTOR A1"/>
    <property type="match status" value="1"/>
</dbReference>
<reference evidence="9" key="3">
    <citation type="submission" date="2025-08" db="UniProtKB">
        <authorList>
            <consortium name="Ensembl"/>
        </authorList>
    </citation>
    <scope>IDENTIFICATION</scope>
</reference>
<dbReference type="GeneTree" id="ENSGT00940000160640"/>
<dbReference type="Gene3D" id="1.10.8.10">
    <property type="entry name" value="DNA helicase RuvA subunit, C-terminal domain"/>
    <property type="match status" value="1"/>
</dbReference>
<reference evidence="10" key="1">
    <citation type="submission" date="2013-03" db="EMBL/GenBank/DDBJ databases">
        <authorList>
            <person name="Jeffery W."/>
            <person name="Warren W."/>
            <person name="Wilson R.K."/>
        </authorList>
    </citation>
    <scope>NUCLEOTIDE SEQUENCE</scope>
    <source>
        <strain evidence="10">female</strain>
    </source>
</reference>
<evidence type="ECO:0000313" key="10">
    <source>
        <dbReference type="Proteomes" id="UP000018467"/>
    </source>
</evidence>
<dbReference type="Bgee" id="ENSAMXG00000041774">
    <property type="expression patterns" value="Expressed in pharyngeal gill and 4 other cell types or tissues"/>
</dbReference>
<dbReference type="Proteomes" id="UP000018467">
    <property type="component" value="Unassembled WGS sequence"/>
</dbReference>
<proteinExistence type="inferred from homology"/>
<organism evidence="9 10">
    <name type="scientific">Astyanax mexicanus</name>
    <name type="common">Blind cave fish</name>
    <name type="synonym">Astyanax fasciatus mexicanus</name>
    <dbReference type="NCBI Taxonomy" id="7994"/>
    <lineage>
        <taxon>Eukaryota</taxon>
        <taxon>Metazoa</taxon>
        <taxon>Chordata</taxon>
        <taxon>Craniata</taxon>
        <taxon>Vertebrata</taxon>
        <taxon>Euteleostomi</taxon>
        <taxon>Actinopterygii</taxon>
        <taxon>Neopterygii</taxon>
        <taxon>Teleostei</taxon>
        <taxon>Ostariophysi</taxon>
        <taxon>Characiformes</taxon>
        <taxon>Characoidei</taxon>
        <taxon>Acestrorhamphidae</taxon>
        <taxon>Acestrorhamphinae</taxon>
        <taxon>Astyanax</taxon>
    </lineage>
</organism>
<feature type="region of interest" description="Disordered" evidence="7">
    <location>
        <begin position="267"/>
        <end position="301"/>
    </location>
</feature>
<evidence type="ECO:0000259" key="8">
    <source>
        <dbReference type="PROSITE" id="PS50809"/>
    </source>
</evidence>
<keyword evidence="3 6" id="KW-0862">Zinc</keyword>
<evidence type="ECO:0000313" key="9">
    <source>
        <dbReference type="Ensembl" id="ENSAMXP00000043351.1"/>
    </source>
</evidence>
<comment type="similarity">
    <text evidence="1">Belongs to the DMRT family.</text>
</comment>
<dbReference type="AlphaFoldDB" id="A0A3B1JNP8"/>
<dbReference type="GO" id="GO:0000981">
    <property type="term" value="F:DNA-binding transcription factor activity, RNA polymerase II-specific"/>
    <property type="evidence" value="ECO:0007669"/>
    <property type="project" value="TreeGrafter"/>
</dbReference>
<protein>
    <submittedName>
        <fullName evidence="9">DMRT like family A1</fullName>
    </submittedName>
</protein>
<dbReference type="InParanoid" id="A0A3B1JNP8"/>
<dbReference type="GO" id="GO:0046872">
    <property type="term" value="F:metal ion binding"/>
    <property type="evidence" value="ECO:0007669"/>
    <property type="project" value="UniProtKB-KW"/>
</dbReference>
<keyword evidence="10" id="KW-1185">Reference proteome</keyword>
<dbReference type="PROSITE" id="PS40000">
    <property type="entry name" value="DM_1"/>
    <property type="match status" value="1"/>
</dbReference>
<accession>A0A3B1JNP8</accession>
<name>A0A3B1JNP8_ASTMX</name>
<dbReference type="GO" id="GO:0000978">
    <property type="term" value="F:RNA polymerase II cis-regulatory region sequence-specific DNA binding"/>
    <property type="evidence" value="ECO:0007669"/>
    <property type="project" value="TreeGrafter"/>
</dbReference>
<keyword evidence="2 6" id="KW-0479">Metal-binding</keyword>
<dbReference type="InterPro" id="IPR005173">
    <property type="entry name" value="DMA"/>
</dbReference>
<reference evidence="10" key="2">
    <citation type="journal article" date="2014" name="Nat. Commun.">
        <title>The cavefish genome reveals candidate genes for eye loss.</title>
        <authorList>
            <person name="McGaugh S.E."/>
            <person name="Gross J.B."/>
            <person name="Aken B."/>
            <person name="Blin M."/>
            <person name="Borowsky R."/>
            <person name="Chalopin D."/>
            <person name="Hinaux H."/>
            <person name="Jeffery W.R."/>
            <person name="Keene A."/>
            <person name="Ma L."/>
            <person name="Minx P."/>
            <person name="Murphy D."/>
            <person name="O'Quin K.E."/>
            <person name="Retaux S."/>
            <person name="Rohner N."/>
            <person name="Searle S.M."/>
            <person name="Stahl B.A."/>
            <person name="Tabin C."/>
            <person name="Volff J.N."/>
            <person name="Yoshizawa M."/>
            <person name="Warren W.C."/>
        </authorList>
    </citation>
    <scope>NUCLEOTIDE SEQUENCE [LARGE SCALE GENOMIC DNA]</scope>
    <source>
        <strain evidence="10">female</strain>
    </source>
</reference>
<dbReference type="GO" id="GO:0005634">
    <property type="term" value="C:nucleus"/>
    <property type="evidence" value="ECO:0007669"/>
    <property type="project" value="UniProtKB-SubCell"/>
</dbReference>
<feature type="domain" description="DM" evidence="8">
    <location>
        <begin position="48"/>
        <end position="95"/>
    </location>
</feature>
<dbReference type="Pfam" id="PF00751">
    <property type="entry name" value="DM"/>
    <property type="match status" value="1"/>
</dbReference>
<dbReference type="Pfam" id="PF20624">
    <property type="entry name" value="DMRT5_DMB"/>
    <property type="match status" value="1"/>
</dbReference>
<dbReference type="InterPro" id="IPR001275">
    <property type="entry name" value="DM_DNA-bd"/>
</dbReference>
<evidence type="ECO:0000256" key="2">
    <source>
        <dbReference type="ARBA" id="ARBA00022723"/>
    </source>
</evidence>
<dbReference type="SUPFAM" id="SSF46934">
    <property type="entry name" value="UBA-like"/>
    <property type="match status" value="1"/>
</dbReference>
<evidence type="ECO:0000256" key="3">
    <source>
        <dbReference type="ARBA" id="ARBA00022833"/>
    </source>
</evidence>
<dbReference type="FunFam" id="4.10.1040.10:FF:000001">
    <property type="entry name" value="doublesex- and mab-3-related transcription factor 1"/>
    <property type="match status" value="1"/>
</dbReference>
<dbReference type="Pfam" id="PF03474">
    <property type="entry name" value="DMA"/>
    <property type="match status" value="1"/>
</dbReference>
<dbReference type="InterPro" id="IPR009060">
    <property type="entry name" value="UBA-like_sf"/>
</dbReference>
<reference evidence="9" key="4">
    <citation type="submission" date="2025-09" db="UniProtKB">
        <authorList>
            <consortium name="Ensembl"/>
        </authorList>
    </citation>
    <scope>IDENTIFICATION</scope>
</reference>
<dbReference type="SMART" id="SM00301">
    <property type="entry name" value="DM"/>
    <property type="match status" value="1"/>
</dbReference>
<evidence type="ECO:0000256" key="1">
    <source>
        <dbReference type="ARBA" id="ARBA00006834"/>
    </source>
</evidence>
<keyword evidence="5 6" id="KW-0539">Nucleus</keyword>
<dbReference type="SUPFAM" id="SSF82927">
    <property type="entry name" value="Cysteine-rich DNA binding domain, (DM domain)"/>
    <property type="match status" value="1"/>
</dbReference>
<dbReference type="Gene3D" id="4.10.1040.10">
    <property type="entry name" value="DM DNA-binding domain"/>
    <property type="match status" value="1"/>
</dbReference>
<evidence type="ECO:0000256" key="4">
    <source>
        <dbReference type="ARBA" id="ARBA00023125"/>
    </source>
</evidence>
<dbReference type="InterPro" id="IPR026607">
    <property type="entry name" value="DMRT"/>
</dbReference>
<evidence type="ECO:0000256" key="6">
    <source>
        <dbReference type="PROSITE-ProRule" id="PRU00070"/>
    </source>
</evidence>
<feature type="compositionally biased region" description="Low complexity" evidence="7">
    <location>
        <begin position="160"/>
        <end position="170"/>
    </location>
</feature>
<evidence type="ECO:0000256" key="7">
    <source>
        <dbReference type="SAM" id="MobiDB-lite"/>
    </source>
</evidence>
<sequence length="394" mass="42354">AEPSVHPHLLHTHEHTASGRSLSLSLRAPLLLRAPAGLERAFPRTPKCARCRNHGVLSALKGHKRACRWRECACARCALIAERQRVMAAQVALRRQQEQESKTFIFYILINYLHLECRLSVNSCAELVKIFVSFFFTGDPLNTYMFNGFLITSPPSSLASPGSSSSGLPGEPVKPGGDMSPGLDRLSDRTSSPLSIVSSDPESGSECEKLKDSPPDLPSPAPSGRERDPVQILLKIFPHLKVETVEVTLRMCSGDIVKAIEALLASKDEPSSPLPGSSSPTFSRNLPGSPETVGSLSSHSAFSPLQNSASKALAGESVYGFNPRFGLNPLHLAYSSASTGGALPSFISPYLPGLLPAFPLRAPLHYPFPSSSRDLPPYHSKDTLSTAGLPHPSH</sequence>
<dbReference type="STRING" id="7994.ENSAMXP00000043351"/>
<dbReference type="Ensembl" id="ENSAMXT00000030618.1">
    <property type="protein sequence ID" value="ENSAMXP00000043351.1"/>
    <property type="gene ID" value="ENSAMXG00000041774.1"/>
</dbReference>
<dbReference type="PANTHER" id="PTHR12322">
    <property type="entry name" value="DOUBLESEX AND MAB-3 RELATED TRANSCRIPTION FACTOR DMRT"/>
    <property type="match status" value="1"/>
</dbReference>
<dbReference type="GO" id="GO:0007548">
    <property type="term" value="P:sex differentiation"/>
    <property type="evidence" value="ECO:0007669"/>
    <property type="project" value="TreeGrafter"/>
</dbReference>
<dbReference type="InterPro" id="IPR036407">
    <property type="entry name" value="DM_DNA-bd_sf"/>
</dbReference>
<dbReference type="PROSITE" id="PS50809">
    <property type="entry name" value="DM_2"/>
    <property type="match status" value="1"/>
</dbReference>
<keyword evidence="4 6" id="KW-0238">DNA-binding</keyword>
<feature type="region of interest" description="Disordered" evidence="7">
    <location>
        <begin position="375"/>
        <end position="394"/>
    </location>
</feature>
<feature type="compositionally biased region" description="Polar residues" evidence="7">
    <location>
        <begin position="189"/>
        <end position="202"/>
    </location>
</feature>
<feature type="DNA-binding region" description="DM" evidence="6">
    <location>
        <begin position="48"/>
        <end position="95"/>
    </location>
</feature>
<feature type="compositionally biased region" description="Polar residues" evidence="7">
    <location>
        <begin position="292"/>
        <end position="301"/>
    </location>
</feature>
<feature type="region of interest" description="Disordered" evidence="7">
    <location>
        <begin position="160"/>
        <end position="225"/>
    </location>
</feature>
<feature type="compositionally biased region" description="Low complexity" evidence="7">
    <location>
        <begin position="274"/>
        <end position="283"/>
    </location>
</feature>
<dbReference type="InterPro" id="IPR046472">
    <property type="entry name" value="DMRT5_1_DMB_dom"/>
</dbReference>
<comment type="subcellular location">
    <subcellularLocation>
        <location evidence="6">Nucleus</location>
    </subcellularLocation>
</comment>